<feature type="compositionally biased region" description="Low complexity" evidence="1">
    <location>
        <begin position="116"/>
        <end position="125"/>
    </location>
</feature>
<dbReference type="EnsemblPlants" id="EMT17390">
    <property type="protein sequence ID" value="EMT17390"/>
    <property type="gene ID" value="F775_17958"/>
</dbReference>
<accession>R7WCM0</accession>
<feature type="compositionally biased region" description="Basic residues" evidence="1">
    <location>
        <begin position="24"/>
        <end position="34"/>
    </location>
</feature>
<dbReference type="ExpressionAtlas" id="R7WCM0">
    <property type="expression patterns" value="baseline"/>
</dbReference>
<proteinExistence type="predicted"/>
<feature type="region of interest" description="Disordered" evidence="1">
    <location>
        <begin position="131"/>
        <end position="155"/>
    </location>
</feature>
<sequence length="155" mass="17142">MGDYTIRVSTSLIEQLARDDEKQVKRRTRKPKPRKVVEQPEEPQDNGRELPTEPKSSPAPVLPFPPPMYLPVTPAPPPPPPAIQEVEAIRAVVVESGKVLEKLQKKEATMRGGAHQEGQGAARQGVQAALPEPLPVHRREGRLRRVLQEQRAGPA</sequence>
<feature type="compositionally biased region" description="Pro residues" evidence="1">
    <location>
        <begin position="60"/>
        <end position="76"/>
    </location>
</feature>
<protein>
    <submittedName>
        <fullName evidence="2">Uncharacterized protein</fullName>
    </submittedName>
</protein>
<feature type="region of interest" description="Disordered" evidence="1">
    <location>
        <begin position="106"/>
        <end position="125"/>
    </location>
</feature>
<evidence type="ECO:0000313" key="2">
    <source>
        <dbReference type="EnsemblPlants" id="EMT17390"/>
    </source>
</evidence>
<dbReference type="PANTHER" id="PTHR47587:SF2">
    <property type="entry name" value="OS05G0103500 PROTEIN"/>
    <property type="match status" value="1"/>
</dbReference>
<name>R7WCM0_AEGTA</name>
<evidence type="ECO:0000256" key="1">
    <source>
        <dbReference type="SAM" id="MobiDB-lite"/>
    </source>
</evidence>
<dbReference type="PANTHER" id="PTHR47587">
    <property type="entry name" value="OS05G0103500 PROTEIN"/>
    <property type="match status" value="1"/>
</dbReference>
<feature type="region of interest" description="Disordered" evidence="1">
    <location>
        <begin position="17"/>
        <end position="76"/>
    </location>
</feature>
<dbReference type="AlphaFoldDB" id="R7WCM0"/>
<organism evidence="2">
    <name type="scientific">Aegilops tauschii</name>
    <name type="common">Tausch's goatgrass</name>
    <name type="synonym">Aegilops squarrosa</name>
    <dbReference type="NCBI Taxonomy" id="37682"/>
    <lineage>
        <taxon>Eukaryota</taxon>
        <taxon>Viridiplantae</taxon>
        <taxon>Streptophyta</taxon>
        <taxon>Embryophyta</taxon>
        <taxon>Tracheophyta</taxon>
        <taxon>Spermatophyta</taxon>
        <taxon>Magnoliopsida</taxon>
        <taxon>Liliopsida</taxon>
        <taxon>Poales</taxon>
        <taxon>Poaceae</taxon>
        <taxon>BOP clade</taxon>
        <taxon>Pooideae</taxon>
        <taxon>Triticodae</taxon>
        <taxon>Triticeae</taxon>
        <taxon>Triticinae</taxon>
        <taxon>Aegilops</taxon>
    </lineage>
</organism>
<reference evidence="2" key="1">
    <citation type="submission" date="2015-06" db="UniProtKB">
        <authorList>
            <consortium name="EnsemblPlants"/>
        </authorList>
    </citation>
    <scope>IDENTIFICATION</scope>
</reference>